<feature type="signal peptide" evidence="1">
    <location>
        <begin position="1"/>
        <end position="15"/>
    </location>
</feature>
<sequence length="74" mass="8810">MKYILFLLLLTAVFAKNVKSIQTECTPAEVESCMQTTQCHKPGYHVVCRMKKNVFFPWTFQVLVYKQWYWGLRS</sequence>
<organism evidence="2 3">
    <name type="scientific">Trichomalopsis sarcophagae</name>
    <dbReference type="NCBI Taxonomy" id="543379"/>
    <lineage>
        <taxon>Eukaryota</taxon>
        <taxon>Metazoa</taxon>
        <taxon>Ecdysozoa</taxon>
        <taxon>Arthropoda</taxon>
        <taxon>Hexapoda</taxon>
        <taxon>Insecta</taxon>
        <taxon>Pterygota</taxon>
        <taxon>Neoptera</taxon>
        <taxon>Endopterygota</taxon>
        <taxon>Hymenoptera</taxon>
        <taxon>Apocrita</taxon>
        <taxon>Proctotrupomorpha</taxon>
        <taxon>Chalcidoidea</taxon>
        <taxon>Pteromalidae</taxon>
        <taxon>Pteromalinae</taxon>
        <taxon>Trichomalopsis</taxon>
    </lineage>
</organism>
<protein>
    <submittedName>
        <fullName evidence="2">Uncharacterized protein</fullName>
    </submittedName>
</protein>
<reference evidence="2 3" key="1">
    <citation type="journal article" date="2017" name="Curr. Biol.">
        <title>The Evolution of Venom by Co-option of Single-Copy Genes.</title>
        <authorList>
            <person name="Martinson E.O."/>
            <person name="Mrinalini"/>
            <person name="Kelkar Y.D."/>
            <person name="Chang C.H."/>
            <person name="Werren J.H."/>
        </authorList>
    </citation>
    <scope>NUCLEOTIDE SEQUENCE [LARGE SCALE GENOMIC DNA]</scope>
    <source>
        <strain evidence="2 3">Alberta</strain>
        <tissue evidence="2">Whole body</tissue>
    </source>
</reference>
<keyword evidence="1" id="KW-0732">Signal</keyword>
<comment type="caution">
    <text evidence="2">The sequence shown here is derived from an EMBL/GenBank/DDBJ whole genome shotgun (WGS) entry which is preliminary data.</text>
</comment>
<name>A0A232F118_9HYME</name>
<dbReference type="EMBL" id="NNAY01001361">
    <property type="protein sequence ID" value="OXU24240.1"/>
    <property type="molecule type" value="Genomic_DNA"/>
</dbReference>
<keyword evidence="3" id="KW-1185">Reference proteome</keyword>
<dbReference type="AlphaFoldDB" id="A0A232F118"/>
<feature type="chain" id="PRO_5012737255" evidence="1">
    <location>
        <begin position="16"/>
        <end position="74"/>
    </location>
</feature>
<evidence type="ECO:0000256" key="1">
    <source>
        <dbReference type="SAM" id="SignalP"/>
    </source>
</evidence>
<dbReference type="Proteomes" id="UP000215335">
    <property type="component" value="Unassembled WGS sequence"/>
</dbReference>
<gene>
    <name evidence="2" type="ORF">TSAR_001473</name>
</gene>
<proteinExistence type="predicted"/>
<evidence type="ECO:0000313" key="2">
    <source>
        <dbReference type="EMBL" id="OXU24240.1"/>
    </source>
</evidence>
<evidence type="ECO:0000313" key="3">
    <source>
        <dbReference type="Proteomes" id="UP000215335"/>
    </source>
</evidence>
<accession>A0A232F118</accession>